<dbReference type="RefSeq" id="WP_258817890.1">
    <property type="nucleotide sequence ID" value="NZ_JANUGW010000012.1"/>
</dbReference>
<dbReference type="PANTHER" id="PTHR33221:SF4">
    <property type="entry name" value="HTH-TYPE TRANSCRIPTIONAL REPRESSOR NSRR"/>
    <property type="match status" value="1"/>
</dbReference>
<dbReference type="PROSITE" id="PS51197">
    <property type="entry name" value="HTH_RRF2_2"/>
    <property type="match status" value="1"/>
</dbReference>
<keyword evidence="3" id="KW-1185">Reference proteome</keyword>
<accession>A0ABT1ZTU8</accession>
<comment type="caution">
    <text evidence="2">The sequence shown here is derived from an EMBL/GenBank/DDBJ whole genome shotgun (WGS) entry which is preliminary data.</text>
</comment>
<protein>
    <submittedName>
        <fullName evidence="2">Rrf2 family transcriptional regulator</fullName>
    </submittedName>
</protein>
<organism evidence="2 3">
    <name type="scientific">Massilia pinisoli</name>
    <dbReference type="NCBI Taxonomy" id="1772194"/>
    <lineage>
        <taxon>Bacteria</taxon>
        <taxon>Pseudomonadati</taxon>
        <taxon>Pseudomonadota</taxon>
        <taxon>Betaproteobacteria</taxon>
        <taxon>Burkholderiales</taxon>
        <taxon>Oxalobacteraceae</taxon>
        <taxon>Telluria group</taxon>
        <taxon>Massilia</taxon>
    </lineage>
</organism>
<reference evidence="2 3" key="1">
    <citation type="submission" date="2022-08" db="EMBL/GenBank/DDBJ databases">
        <title>Reclassification of Massilia species as members of the genera Telluria, Duganella, Pseudoduganella, Mokoshia gen. nov. and Zemynaea gen. nov. using orthogonal and non-orthogonal genome-based approaches.</title>
        <authorList>
            <person name="Bowman J.P."/>
        </authorList>
    </citation>
    <scope>NUCLEOTIDE SEQUENCE [LARGE SCALE GENOMIC DNA]</scope>
    <source>
        <strain evidence="2 3">JCM 31316</strain>
    </source>
</reference>
<dbReference type="SUPFAM" id="SSF46785">
    <property type="entry name" value="Winged helix' DNA-binding domain"/>
    <property type="match status" value="1"/>
</dbReference>
<dbReference type="InterPro" id="IPR036390">
    <property type="entry name" value="WH_DNA-bd_sf"/>
</dbReference>
<dbReference type="InterPro" id="IPR036388">
    <property type="entry name" value="WH-like_DNA-bd_sf"/>
</dbReference>
<gene>
    <name evidence="2" type="ORF">NX784_17075</name>
</gene>
<dbReference type="Proteomes" id="UP001204151">
    <property type="component" value="Unassembled WGS sequence"/>
</dbReference>
<dbReference type="InterPro" id="IPR000944">
    <property type="entry name" value="Tscrpt_reg_Rrf2"/>
</dbReference>
<proteinExistence type="predicted"/>
<evidence type="ECO:0000313" key="2">
    <source>
        <dbReference type="EMBL" id="MCS0583304.1"/>
    </source>
</evidence>
<keyword evidence="1" id="KW-0238">DNA-binding</keyword>
<dbReference type="NCBIfam" id="TIGR00738">
    <property type="entry name" value="rrf2_super"/>
    <property type="match status" value="1"/>
</dbReference>
<dbReference type="PANTHER" id="PTHR33221">
    <property type="entry name" value="WINGED HELIX-TURN-HELIX TRANSCRIPTIONAL REGULATOR, RRF2 FAMILY"/>
    <property type="match status" value="1"/>
</dbReference>
<dbReference type="Gene3D" id="1.10.10.10">
    <property type="entry name" value="Winged helix-like DNA-binding domain superfamily/Winged helix DNA-binding domain"/>
    <property type="match status" value="1"/>
</dbReference>
<dbReference type="Pfam" id="PF02082">
    <property type="entry name" value="Rrf2"/>
    <property type="match status" value="1"/>
</dbReference>
<dbReference type="EMBL" id="JANUGW010000012">
    <property type="protein sequence ID" value="MCS0583304.1"/>
    <property type="molecule type" value="Genomic_DNA"/>
</dbReference>
<name>A0ABT1ZTU8_9BURK</name>
<evidence type="ECO:0000256" key="1">
    <source>
        <dbReference type="ARBA" id="ARBA00023125"/>
    </source>
</evidence>
<sequence length="165" mass="18106">MRLTRFSDIGLRVLIYLERAGERPHPVTVAEIGKQFDIPLNHLVKVVGQLAKLGWVQATRGRNGGLRLAADPATLTIGQVLRKLEGEDNELVDCEGTDCALKLDCQLRGMLRTGMRAFYDAMDGYTLAHATAGNTGEQVMRMHRMFWDGGAAKSSLPAPEPVSED</sequence>
<evidence type="ECO:0000313" key="3">
    <source>
        <dbReference type="Proteomes" id="UP001204151"/>
    </source>
</evidence>